<organism evidence="2">
    <name type="scientific">Aphanomyces astaci</name>
    <name type="common">Crayfish plague agent</name>
    <dbReference type="NCBI Taxonomy" id="112090"/>
    <lineage>
        <taxon>Eukaryota</taxon>
        <taxon>Sar</taxon>
        <taxon>Stramenopiles</taxon>
        <taxon>Oomycota</taxon>
        <taxon>Saprolegniomycetes</taxon>
        <taxon>Saprolegniales</taxon>
        <taxon>Verrucalvaceae</taxon>
        <taxon>Aphanomyces</taxon>
    </lineage>
</organism>
<dbReference type="VEuPathDB" id="FungiDB:H257_14508"/>
<protein>
    <recommendedName>
        <fullName evidence="3">HTH CENPB-type domain-containing protein</fullName>
    </recommendedName>
</protein>
<dbReference type="OrthoDB" id="122614at2759"/>
<evidence type="ECO:0000256" key="1">
    <source>
        <dbReference type="SAM" id="MobiDB-lite"/>
    </source>
</evidence>
<sequence length="264" mass="29564">MPGPSTKCNDAKPMFDPPGTRSLINQADHDIAMQLPKNNGVGVRTLRLLLFVSRKLGSNPNDLLQPFLGYRDDDSGDFDDGEQPSGDDYGVDGDDNEQGELVPPMTFETWSPQSKKSSKRFGAYSAASRKQRSYEAGHILSIQAGFPRSVTRGWYQKFRTRNPILLSRMAHLLSKGRNIMNKEGIISYFNLLIRACIRFECDASDVYNINETSFKTKNQSKKFVAIRGSRSVWVEEKTGAYHLTIVITAAAKENSSRRPLSYLG</sequence>
<dbReference type="GeneID" id="20816504"/>
<name>W4FST0_APHAT</name>
<dbReference type="EMBL" id="KI913171">
    <property type="protein sequence ID" value="ETV69909.1"/>
    <property type="molecule type" value="Genomic_DNA"/>
</dbReference>
<proteinExistence type="predicted"/>
<dbReference type="AlphaFoldDB" id="W4FST0"/>
<dbReference type="RefSeq" id="XP_009840647.1">
    <property type="nucleotide sequence ID" value="XM_009842345.1"/>
</dbReference>
<evidence type="ECO:0008006" key="3">
    <source>
        <dbReference type="Google" id="ProtNLM"/>
    </source>
</evidence>
<feature type="region of interest" description="Disordered" evidence="1">
    <location>
        <begin position="63"/>
        <end position="114"/>
    </location>
</feature>
<reference evidence="2" key="1">
    <citation type="submission" date="2013-12" db="EMBL/GenBank/DDBJ databases">
        <title>The Genome Sequence of Aphanomyces astaci APO3.</title>
        <authorList>
            <consortium name="The Broad Institute Genomics Platform"/>
            <person name="Russ C."/>
            <person name="Tyler B."/>
            <person name="van West P."/>
            <person name="Dieguez-Uribeondo J."/>
            <person name="Young S.K."/>
            <person name="Zeng Q."/>
            <person name="Gargeya S."/>
            <person name="Fitzgerald M."/>
            <person name="Abouelleil A."/>
            <person name="Alvarado L."/>
            <person name="Chapman S.B."/>
            <person name="Gainer-Dewar J."/>
            <person name="Goldberg J."/>
            <person name="Griggs A."/>
            <person name="Gujja S."/>
            <person name="Hansen M."/>
            <person name="Howarth C."/>
            <person name="Imamovic A."/>
            <person name="Ireland A."/>
            <person name="Larimer J."/>
            <person name="McCowan C."/>
            <person name="Murphy C."/>
            <person name="Pearson M."/>
            <person name="Poon T.W."/>
            <person name="Priest M."/>
            <person name="Roberts A."/>
            <person name="Saif S."/>
            <person name="Shea T."/>
            <person name="Sykes S."/>
            <person name="Wortman J."/>
            <person name="Nusbaum C."/>
            <person name="Birren B."/>
        </authorList>
    </citation>
    <scope>NUCLEOTIDE SEQUENCE [LARGE SCALE GENOMIC DNA]</scope>
    <source>
        <strain evidence="2">APO3</strain>
    </source>
</reference>
<feature type="compositionally biased region" description="Acidic residues" evidence="1">
    <location>
        <begin position="89"/>
        <end position="98"/>
    </location>
</feature>
<gene>
    <name evidence="2" type="ORF">H257_14508</name>
</gene>
<evidence type="ECO:0000313" key="2">
    <source>
        <dbReference type="EMBL" id="ETV69909.1"/>
    </source>
</evidence>
<accession>W4FST0</accession>